<evidence type="ECO:0000313" key="2">
    <source>
        <dbReference type="EMBL" id="VFK26703.1"/>
    </source>
</evidence>
<dbReference type="Pfam" id="PF07505">
    <property type="entry name" value="DUF5131"/>
    <property type="match status" value="1"/>
</dbReference>
<evidence type="ECO:0000313" key="3">
    <source>
        <dbReference type="EMBL" id="VFK74602.1"/>
    </source>
</evidence>
<gene>
    <name evidence="1" type="ORF">BECKMB1821G_GA0114241_100621</name>
    <name evidence="3" type="ORF">BECKMB1821H_GA0114242_100721</name>
    <name evidence="2" type="ORF">BECKMB1821I_GA0114274_100194</name>
</gene>
<accession>A0A450X3B4</accession>
<sequence length="255" mass="29168">MSAPSRIEWTEHTWNPTTGCTKVSPGCRHCYAETMARRLQAMRAPGYDNGFRLSLMEGRLEQPLRRIKSTTYFVNSMSDLFHEEIPDEFLDRVFSVIAETPRHTYQILTKRSDRLHSYFSQKAAPCNAWLGVSVEDRQYGVPRIDNLRMVDSRVRFVSAEPLLEDIGEIDLSGIHWVIAGGESGPKARPMQTAWVENIHRQCKRFGVAFFFKQWGGWGADGKRRAKKANGRVFKGRIWDEMPGCLSDQPKLGASR</sequence>
<name>A0A450X3B4_9GAMM</name>
<dbReference type="EMBL" id="CAADFQ010000001">
    <property type="protein sequence ID" value="VFK26703.1"/>
    <property type="molecule type" value="Genomic_DNA"/>
</dbReference>
<dbReference type="InterPro" id="IPR011101">
    <property type="entry name" value="DUF5131"/>
</dbReference>
<organism evidence="1">
    <name type="scientific">Candidatus Kentrum sp. MB</name>
    <dbReference type="NCBI Taxonomy" id="2138164"/>
    <lineage>
        <taxon>Bacteria</taxon>
        <taxon>Pseudomonadati</taxon>
        <taxon>Pseudomonadota</taxon>
        <taxon>Gammaproteobacteria</taxon>
        <taxon>Candidatus Kentrum</taxon>
    </lineage>
</organism>
<reference evidence="1" key="1">
    <citation type="submission" date="2019-02" db="EMBL/GenBank/DDBJ databases">
        <authorList>
            <person name="Gruber-Vodicka R. H."/>
            <person name="Seah K. B. B."/>
        </authorList>
    </citation>
    <scope>NUCLEOTIDE SEQUENCE</scope>
    <source>
        <strain evidence="1">BECK_BZ197</strain>
        <strain evidence="3">BECK_BZ198</strain>
        <strain evidence="2">BECK_BZ199</strain>
    </source>
</reference>
<evidence type="ECO:0000313" key="1">
    <source>
        <dbReference type="EMBL" id="VFK23802.1"/>
    </source>
</evidence>
<dbReference type="EMBL" id="CAADGH010000007">
    <property type="protein sequence ID" value="VFK74602.1"/>
    <property type="molecule type" value="Genomic_DNA"/>
</dbReference>
<dbReference type="EMBL" id="CAADFO010000006">
    <property type="protein sequence ID" value="VFK23802.1"/>
    <property type="molecule type" value="Genomic_DNA"/>
</dbReference>
<dbReference type="AlphaFoldDB" id="A0A450X3B4"/>
<proteinExistence type="predicted"/>
<protein>
    <submittedName>
        <fullName evidence="1">Protein gp37</fullName>
    </submittedName>
</protein>